<evidence type="ECO:0000256" key="1">
    <source>
        <dbReference type="SAM" id="Phobius"/>
    </source>
</evidence>
<gene>
    <name evidence="2" type="ORF">DX116_16155</name>
</gene>
<feature type="transmembrane region" description="Helical" evidence="1">
    <location>
        <begin position="333"/>
        <end position="354"/>
    </location>
</feature>
<sequence>MVDAQVPVVVRGASTHELAQVLAGLGLVGSVVDGAALGLDGMTVARVVGDDDVALVVAEDGTSDDVEAEAVLERLEAQWPGALWGTAAAEAHDLQWPVMGARPARTVAVTPPADLMLGVVARDDAFVLHEARVGDRLLVGIAHDHDLAADVLVHVLVNARGRSVVLWRSGGHVGLEVLKRGSRRASHVWEPGWTPFGVADDGLRDPGVTGDAAAIGSLLGLADDDVVSLRALMRREPDLDALAGLLGLPPAAVAVLEGRTTVAKLPGGRVVEPATGRDLVRQAVRPSEHDPAWMRWFDRGARELRPWYVLSSLVSVAIGVFFVASWAADGSAFFGVVGLVMAAGTVVDLAVRWWRRRARRVS</sequence>
<dbReference type="AlphaFoldDB" id="A0A371P3X5"/>
<proteinExistence type="predicted"/>
<keyword evidence="3" id="KW-1185">Reference proteome</keyword>
<dbReference type="Proteomes" id="UP000265581">
    <property type="component" value="Unassembled WGS sequence"/>
</dbReference>
<accession>A0A371P3X5</accession>
<protein>
    <submittedName>
        <fullName evidence="2">Uncharacterized protein</fullName>
    </submittedName>
</protein>
<keyword evidence="1" id="KW-0812">Transmembrane</keyword>
<reference evidence="2 3" key="1">
    <citation type="submission" date="2018-08" db="EMBL/GenBank/DDBJ databases">
        <title>Aeromicrobium sp. M2KJ-4, whole genome shotgun sequence.</title>
        <authorList>
            <person name="Tuo L."/>
        </authorList>
    </citation>
    <scope>NUCLEOTIDE SEQUENCE [LARGE SCALE GENOMIC DNA]</scope>
    <source>
        <strain evidence="2 3">M2KJ-4</strain>
    </source>
</reference>
<organism evidence="2 3">
    <name type="scientific">Aeromicrobium endophyticum</name>
    <dbReference type="NCBI Taxonomy" id="2292704"/>
    <lineage>
        <taxon>Bacteria</taxon>
        <taxon>Bacillati</taxon>
        <taxon>Actinomycetota</taxon>
        <taxon>Actinomycetes</taxon>
        <taxon>Propionibacteriales</taxon>
        <taxon>Nocardioidaceae</taxon>
        <taxon>Aeromicrobium</taxon>
    </lineage>
</organism>
<keyword evidence="1" id="KW-1133">Transmembrane helix</keyword>
<evidence type="ECO:0000313" key="3">
    <source>
        <dbReference type="Proteomes" id="UP000265581"/>
    </source>
</evidence>
<keyword evidence="1" id="KW-0472">Membrane</keyword>
<comment type="caution">
    <text evidence="2">The sequence shown here is derived from an EMBL/GenBank/DDBJ whole genome shotgun (WGS) entry which is preliminary data.</text>
</comment>
<name>A0A371P3X5_9ACTN</name>
<evidence type="ECO:0000313" key="2">
    <source>
        <dbReference type="EMBL" id="REK70644.1"/>
    </source>
</evidence>
<feature type="transmembrane region" description="Helical" evidence="1">
    <location>
        <begin position="307"/>
        <end position="327"/>
    </location>
</feature>
<dbReference type="EMBL" id="QUBR01000002">
    <property type="protein sequence ID" value="REK70644.1"/>
    <property type="molecule type" value="Genomic_DNA"/>
</dbReference>
<dbReference type="RefSeq" id="WP_119705231.1">
    <property type="nucleotide sequence ID" value="NZ_JBHSOI010000002.1"/>
</dbReference>